<evidence type="ECO:0000256" key="1">
    <source>
        <dbReference type="SAM" id="Phobius"/>
    </source>
</evidence>
<dbReference type="EMBL" id="QUSL01000027">
    <property type="protein sequence ID" value="RGD81518.1"/>
    <property type="molecule type" value="Genomic_DNA"/>
</dbReference>
<name>A0A3E3EBM0_9FIRM</name>
<dbReference type="Proteomes" id="UP000261032">
    <property type="component" value="Unassembled WGS sequence"/>
</dbReference>
<feature type="transmembrane region" description="Helical" evidence="1">
    <location>
        <begin position="98"/>
        <end position="117"/>
    </location>
</feature>
<comment type="caution">
    <text evidence="2">The sequence shown here is derived from an EMBL/GenBank/DDBJ whole genome shotgun (WGS) entry which is preliminary data.</text>
</comment>
<evidence type="ECO:0000313" key="2">
    <source>
        <dbReference type="EMBL" id="RGD81518.1"/>
    </source>
</evidence>
<dbReference type="AlphaFoldDB" id="A0A3E3EBM0"/>
<organism evidence="2 3">
    <name type="scientific">Thomasclavelia ramosa</name>
    <dbReference type="NCBI Taxonomy" id="1547"/>
    <lineage>
        <taxon>Bacteria</taxon>
        <taxon>Bacillati</taxon>
        <taxon>Bacillota</taxon>
        <taxon>Erysipelotrichia</taxon>
        <taxon>Erysipelotrichales</taxon>
        <taxon>Coprobacillaceae</taxon>
        <taxon>Thomasclavelia</taxon>
    </lineage>
</organism>
<gene>
    <name evidence="2" type="ORF">DXB93_14460</name>
</gene>
<protein>
    <submittedName>
        <fullName evidence="2">Uncharacterized protein</fullName>
    </submittedName>
</protein>
<dbReference type="RefSeq" id="WP_117582265.1">
    <property type="nucleotide sequence ID" value="NZ_QUSL01000027.1"/>
</dbReference>
<sequence>MEHVPCIDWRKAECRKIGEGIVMKKELLEINEMVKGDEIAEKIMSDLLDVYCKRERIGEFRKKLIHFSKPLLNIIVATLFILIFLVLSFNIGERLGPYLLNPIVFPFGFLVICYLPLKLSYILEDVSDKINEKYLYKIKDGELDYINDILYEQKEFKKKYEIIKKGSNRYIDYPPLTKIRKKKKCNELEIYSYYQINKISFDKIDIDCWECKIWK</sequence>
<keyword evidence="1" id="KW-0472">Membrane</keyword>
<evidence type="ECO:0000313" key="3">
    <source>
        <dbReference type="Proteomes" id="UP000261032"/>
    </source>
</evidence>
<feature type="transmembrane region" description="Helical" evidence="1">
    <location>
        <begin position="71"/>
        <end position="92"/>
    </location>
</feature>
<keyword evidence="1" id="KW-1133">Transmembrane helix</keyword>
<reference evidence="2 3" key="1">
    <citation type="submission" date="2018-08" db="EMBL/GenBank/DDBJ databases">
        <title>A genome reference for cultivated species of the human gut microbiota.</title>
        <authorList>
            <person name="Zou Y."/>
            <person name="Xue W."/>
            <person name="Luo G."/>
        </authorList>
    </citation>
    <scope>NUCLEOTIDE SEQUENCE [LARGE SCALE GENOMIC DNA]</scope>
    <source>
        <strain evidence="2 3">OM06-4</strain>
    </source>
</reference>
<keyword evidence="1" id="KW-0812">Transmembrane</keyword>
<accession>A0A3E3EBM0</accession>
<proteinExistence type="predicted"/>